<dbReference type="Gene3D" id="2.40.50.1020">
    <property type="entry name" value="LytTr DNA-binding domain"/>
    <property type="match status" value="1"/>
</dbReference>
<dbReference type="GO" id="GO:0003677">
    <property type="term" value="F:DNA binding"/>
    <property type="evidence" value="ECO:0007669"/>
    <property type="project" value="UniProtKB-KW"/>
</dbReference>
<dbReference type="EMBL" id="JAJIRN010000001">
    <property type="protein sequence ID" value="MCV2366609.1"/>
    <property type="molecule type" value="Genomic_DNA"/>
</dbReference>
<dbReference type="Gene3D" id="3.40.50.2300">
    <property type="match status" value="1"/>
</dbReference>
<protein>
    <submittedName>
        <fullName evidence="4">LytTR family DNA-binding domain-containing protein</fullName>
    </submittedName>
</protein>
<accession>A0ABT2Y8J0</accession>
<keyword evidence="1" id="KW-0597">Phosphoprotein</keyword>
<dbReference type="PROSITE" id="PS50930">
    <property type="entry name" value="HTH_LYTTR"/>
    <property type="match status" value="1"/>
</dbReference>
<evidence type="ECO:0000313" key="5">
    <source>
        <dbReference type="Proteomes" id="UP001209701"/>
    </source>
</evidence>
<evidence type="ECO:0000313" key="4">
    <source>
        <dbReference type="EMBL" id="MCV2366609.1"/>
    </source>
</evidence>
<dbReference type="PROSITE" id="PS50110">
    <property type="entry name" value="RESPONSE_REGULATORY"/>
    <property type="match status" value="1"/>
</dbReference>
<reference evidence="4 5" key="1">
    <citation type="submission" date="2021-11" db="EMBL/GenBank/DDBJ databases">
        <authorList>
            <person name="Liang Q."/>
            <person name="Mou H."/>
            <person name="Liu Z."/>
        </authorList>
    </citation>
    <scope>NUCLEOTIDE SEQUENCE [LARGE SCALE GENOMIC DNA]</scope>
    <source>
        <strain evidence="4 5">CHU3</strain>
    </source>
</reference>
<dbReference type="SUPFAM" id="SSF52172">
    <property type="entry name" value="CheY-like"/>
    <property type="match status" value="1"/>
</dbReference>
<keyword evidence="5" id="KW-1185">Reference proteome</keyword>
<dbReference type="InterPro" id="IPR001789">
    <property type="entry name" value="Sig_transdc_resp-reg_receiver"/>
</dbReference>
<feature type="domain" description="Response regulatory" evidence="2">
    <location>
        <begin position="2"/>
        <end position="113"/>
    </location>
</feature>
<gene>
    <name evidence="4" type="ORF">LNV07_00645</name>
</gene>
<feature type="modified residue" description="4-aspartylphosphate" evidence="1">
    <location>
        <position position="53"/>
    </location>
</feature>
<dbReference type="InterPro" id="IPR046947">
    <property type="entry name" value="LytR-like"/>
</dbReference>
<proteinExistence type="predicted"/>
<dbReference type="RefSeq" id="WP_263569249.1">
    <property type="nucleotide sequence ID" value="NZ_JAJIRN010000001.1"/>
</dbReference>
<dbReference type="InterPro" id="IPR007492">
    <property type="entry name" value="LytTR_DNA-bd_dom"/>
</dbReference>
<dbReference type="Proteomes" id="UP001209701">
    <property type="component" value="Unassembled WGS sequence"/>
</dbReference>
<dbReference type="Pfam" id="PF00072">
    <property type="entry name" value="Response_reg"/>
    <property type="match status" value="1"/>
</dbReference>
<evidence type="ECO:0000256" key="1">
    <source>
        <dbReference type="PROSITE-ProRule" id="PRU00169"/>
    </source>
</evidence>
<dbReference type="SMART" id="SM00850">
    <property type="entry name" value="LytTR"/>
    <property type="match status" value="1"/>
</dbReference>
<organism evidence="4 5">
    <name type="scientific">Roseateles oligotrophus</name>
    <dbReference type="NCBI Taxonomy" id="1769250"/>
    <lineage>
        <taxon>Bacteria</taxon>
        <taxon>Pseudomonadati</taxon>
        <taxon>Pseudomonadota</taxon>
        <taxon>Betaproteobacteria</taxon>
        <taxon>Burkholderiales</taxon>
        <taxon>Sphaerotilaceae</taxon>
        <taxon>Roseateles</taxon>
    </lineage>
</organism>
<dbReference type="PANTHER" id="PTHR37299">
    <property type="entry name" value="TRANSCRIPTIONAL REGULATOR-RELATED"/>
    <property type="match status" value="1"/>
</dbReference>
<name>A0ABT2Y8J0_9BURK</name>
<dbReference type="Pfam" id="PF04397">
    <property type="entry name" value="LytTR"/>
    <property type="match status" value="1"/>
</dbReference>
<feature type="domain" description="HTH LytTR-type" evidence="3">
    <location>
        <begin position="134"/>
        <end position="236"/>
    </location>
</feature>
<evidence type="ECO:0000259" key="3">
    <source>
        <dbReference type="PROSITE" id="PS50930"/>
    </source>
</evidence>
<comment type="caution">
    <text evidence="4">The sequence shown here is derived from an EMBL/GenBank/DDBJ whole genome shotgun (WGS) entry which is preliminary data.</text>
</comment>
<dbReference type="InterPro" id="IPR011006">
    <property type="entry name" value="CheY-like_superfamily"/>
</dbReference>
<sequence length="236" mass="26671">MNVVIIDDERLARDELRRLLKNHAEVNIVGEATNVVEARHAIETLAPDLIFLDIRMPGGNGFELLESLEEAPAVIFTTAFDSYAIRAFQVNALDYLQKPVDPQRLESALLRCARQLHPRVAAPQVQAGESKVFIKDGERCWFVALDQIALFESEGNYTRVFFDNERPLLLRSLNQLELRLDPAHFVRVSRRYIANLQFVTGIAPSAAGGLTLTLKGELSIEMSRRRAVEFKLSNRL</sequence>
<dbReference type="SMART" id="SM00448">
    <property type="entry name" value="REC"/>
    <property type="match status" value="1"/>
</dbReference>
<evidence type="ECO:0000259" key="2">
    <source>
        <dbReference type="PROSITE" id="PS50110"/>
    </source>
</evidence>
<dbReference type="PANTHER" id="PTHR37299:SF1">
    <property type="entry name" value="STAGE 0 SPORULATION PROTEIN A HOMOLOG"/>
    <property type="match status" value="1"/>
</dbReference>
<keyword evidence="4" id="KW-0238">DNA-binding</keyword>